<organism evidence="4 5">
    <name type="scientific">Pseudacidovorax intermedius</name>
    <dbReference type="NCBI Taxonomy" id="433924"/>
    <lineage>
        <taxon>Bacteria</taxon>
        <taxon>Pseudomonadati</taxon>
        <taxon>Pseudomonadota</taxon>
        <taxon>Betaproteobacteria</taxon>
        <taxon>Burkholderiales</taxon>
        <taxon>Comamonadaceae</taxon>
        <taxon>Pseudacidovorax</taxon>
    </lineage>
</organism>
<dbReference type="PANTHER" id="PTHR47485:SF1">
    <property type="entry name" value="THYLAKOID LUMENAL 17.4 KDA PROTEIN, CHLOROPLASTIC"/>
    <property type="match status" value="1"/>
</dbReference>
<accession>A0A147H4T6</accession>
<comment type="caution">
    <text evidence="4">The sequence shown here is derived from an EMBL/GenBank/DDBJ whole genome shotgun (WGS) entry which is preliminary data.</text>
</comment>
<keyword evidence="5" id="KW-1185">Reference proteome</keyword>
<feature type="coiled-coil region" evidence="2">
    <location>
        <begin position="432"/>
        <end position="459"/>
    </location>
</feature>
<dbReference type="OrthoDB" id="237820at2"/>
<dbReference type="SUPFAM" id="SSF141571">
    <property type="entry name" value="Pentapeptide repeat-like"/>
    <property type="match status" value="3"/>
</dbReference>
<dbReference type="AlphaFoldDB" id="A0A147H4T6"/>
<name>A0A147H4T6_9BURK</name>
<evidence type="ECO:0000256" key="2">
    <source>
        <dbReference type="SAM" id="Coils"/>
    </source>
</evidence>
<dbReference type="InterPro" id="IPR018683">
    <property type="entry name" value="DUF2169"/>
</dbReference>
<dbReference type="RefSeq" id="WP_058641013.1">
    <property type="nucleotide sequence ID" value="NZ_LDSL01000037.1"/>
</dbReference>
<sequence length="880" mass="94000">MLTVYKPLLLGLATRPIGFGGRFGLCVSAMLNVALDPAGGPPLPMTDLSLWTLLPQEMPDGPLVDEGVAKLQPEFLVHGRAYAPREADGRRAGACAVRAQLGPVAKTLLVHGRRAWSAVDRSTPPEACDGVPIDWAHAFGGPGHADNPLGLGLGAGGDGIHWLPQVEHPGDRAVRGDRPIAPAGLGRLDPMWPARARWRGTYDAAWLQQHAPGFPPDIDWRHFNLAPQDQWLPAPLRGDEPYLLENLHPEHALLQGRLPGLRARCFARYRRPGTGGALKEVPLRLGTVWFLPHALRAVLIFHGLAEVDSDDAFEVDGLMGAIEQVDSPREDAHYAQAWDRRQDPRHGGLHALRERDLMPDGIAATDAELDRSRQSLAVEGLQAQAQRRRAQWLVEDARLEARAQGLDPDALGICMPPAEPVPAPHELPDYLIAQQEKSEQAVKEALERAASQVMAAEDEAAAQGIDLAAAAHRGPPRFSAVVALQEWLQAQPAGPATGQAAERQGLLFDKVEAAERQRYLETAHAQPPAGAMASEAAARLRQDIARALARGMPLAALDLTGADLRGMDLRGADFSQAWLERADLRGANASGANFSHAVLAHADLTGLVAVAARFTGANLGRAALTGAVLDRCDLRAAILAHTVLDRVQLRGALLAGARWEESRWLQVDAAEAQAEGQAFIGLDLRHTVLAGARLARAQFIGCRLAGTDLRGAQLASATFSGCEAAGLRLTGAHMAQAGVMADCDFSGAWLDGVQAPQANLAGVRLRGAHLAQAQLAGAHLRLADLREAALPGADLRGALLVRARLDRADLQRANLMKAVLHNAALRAADLRGANLHAADLSRVRLDGDTRFEGGLLTRARTWPRLGPQQQAAFAAAEDAA</sequence>
<keyword evidence="2" id="KW-0175">Coiled coil</keyword>
<dbReference type="Pfam" id="PF09937">
    <property type="entry name" value="DUF2169"/>
    <property type="match status" value="1"/>
</dbReference>
<protein>
    <recommendedName>
        <fullName evidence="3">DUF2169 domain-containing protein</fullName>
    </recommendedName>
</protein>
<reference evidence="4 5" key="1">
    <citation type="journal article" date="2016" name="Front. Microbiol.">
        <title>Genomic Resource of Rice Seed Associated Bacteria.</title>
        <authorList>
            <person name="Midha S."/>
            <person name="Bansal K."/>
            <person name="Sharma S."/>
            <person name="Kumar N."/>
            <person name="Patil P.P."/>
            <person name="Chaudhry V."/>
            <person name="Patil P.B."/>
        </authorList>
    </citation>
    <scope>NUCLEOTIDE SEQUENCE [LARGE SCALE GENOMIC DNA]</scope>
    <source>
        <strain evidence="4 5">NS331</strain>
    </source>
</reference>
<dbReference type="EMBL" id="LDSL01000037">
    <property type="protein sequence ID" value="KTT24996.1"/>
    <property type="molecule type" value="Genomic_DNA"/>
</dbReference>
<feature type="domain" description="DUF2169" evidence="3">
    <location>
        <begin position="25"/>
        <end position="302"/>
    </location>
</feature>
<evidence type="ECO:0000259" key="3">
    <source>
        <dbReference type="Pfam" id="PF09937"/>
    </source>
</evidence>
<dbReference type="Proteomes" id="UP000072741">
    <property type="component" value="Unassembled WGS sequence"/>
</dbReference>
<dbReference type="PANTHER" id="PTHR47485">
    <property type="entry name" value="THYLAKOID LUMENAL 17.4 KDA PROTEIN, CHLOROPLASTIC"/>
    <property type="match status" value="1"/>
</dbReference>
<proteinExistence type="predicted"/>
<evidence type="ECO:0000256" key="1">
    <source>
        <dbReference type="ARBA" id="ARBA00022737"/>
    </source>
</evidence>
<keyword evidence="1" id="KW-0677">Repeat</keyword>
<dbReference type="Gene3D" id="2.160.20.80">
    <property type="entry name" value="E3 ubiquitin-protein ligase SopA"/>
    <property type="match status" value="3"/>
</dbReference>
<dbReference type="Pfam" id="PF00805">
    <property type="entry name" value="Pentapeptide"/>
    <property type="match status" value="4"/>
</dbReference>
<dbReference type="PATRIC" id="fig|433924.3.peg.2977"/>
<evidence type="ECO:0000313" key="4">
    <source>
        <dbReference type="EMBL" id="KTT24996.1"/>
    </source>
</evidence>
<gene>
    <name evidence="4" type="ORF">NS331_05565</name>
</gene>
<evidence type="ECO:0000313" key="5">
    <source>
        <dbReference type="Proteomes" id="UP000072741"/>
    </source>
</evidence>
<dbReference type="InterPro" id="IPR001646">
    <property type="entry name" value="5peptide_repeat"/>
</dbReference>